<name>A0A0W0FC48_MONRR</name>
<reference evidence="2 3" key="1">
    <citation type="submission" date="2015-12" db="EMBL/GenBank/DDBJ databases">
        <title>Draft genome sequence of Moniliophthora roreri, the causal agent of frosty pod rot of cacao.</title>
        <authorList>
            <person name="Aime M.C."/>
            <person name="Diaz-Valderrama J.R."/>
            <person name="Kijpornyongpan T."/>
            <person name="Phillips-Mora W."/>
        </authorList>
    </citation>
    <scope>NUCLEOTIDE SEQUENCE [LARGE SCALE GENOMIC DNA]</scope>
    <source>
        <strain evidence="2 3">MCA 2952</strain>
    </source>
</reference>
<proteinExistence type="predicted"/>
<evidence type="ECO:0000313" key="3">
    <source>
        <dbReference type="Proteomes" id="UP000054988"/>
    </source>
</evidence>
<comment type="caution">
    <text evidence="2">The sequence shown here is derived from an EMBL/GenBank/DDBJ whole genome shotgun (WGS) entry which is preliminary data.</text>
</comment>
<feature type="region of interest" description="Disordered" evidence="1">
    <location>
        <begin position="158"/>
        <end position="200"/>
    </location>
</feature>
<gene>
    <name evidence="2" type="ORF">WG66_13607</name>
</gene>
<organism evidence="2 3">
    <name type="scientific">Moniliophthora roreri</name>
    <name type="common">Frosty pod rot fungus</name>
    <name type="synonym">Monilia roreri</name>
    <dbReference type="NCBI Taxonomy" id="221103"/>
    <lineage>
        <taxon>Eukaryota</taxon>
        <taxon>Fungi</taxon>
        <taxon>Dikarya</taxon>
        <taxon>Basidiomycota</taxon>
        <taxon>Agaricomycotina</taxon>
        <taxon>Agaricomycetes</taxon>
        <taxon>Agaricomycetidae</taxon>
        <taxon>Agaricales</taxon>
        <taxon>Marasmiineae</taxon>
        <taxon>Marasmiaceae</taxon>
        <taxon>Moniliophthora</taxon>
    </lineage>
</organism>
<sequence length="411" mass="46013">MSSELPYSSQQVFSHETTHVGSYHPSAFKLLFLINSEDYGDQITAAVQDNNRLGHHRRLNEALAQLDRQAGTFAEVMTNDEDAIQLMGPTTVPVPVLDVENLPVHVEIPKDDDEPFPSSEDINPNEPAFFHEMQRTQRRLRRAIVVARGQCLLQTRQRLRLAPTPSHSNSQSTNNIPESQNKLIYPPESSSVRTSDNSETISNATERARLFPSTSPCTTPPPMLQPGVERPISPSNSHHEQRFDPANQFDTADELVNSRTQVGVGRRGHRRGTRRAATRKQIEESYAAYNGTDGRGVRATFIVARSAPNMHLDMYLVTATTDEGLKELRSITILLAIQLLTTILRTITPGMMRSTGMESLEQPEPEPPRPAFIVDIGEEEGPRYFYRTNSPVFQGEWLHMGQPISSVDVRA</sequence>
<feature type="compositionally biased region" description="Polar residues" evidence="1">
    <location>
        <begin position="165"/>
        <end position="200"/>
    </location>
</feature>
<dbReference type="AlphaFoldDB" id="A0A0W0FC48"/>
<evidence type="ECO:0000313" key="2">
    <source>
        <dbReference type="EMBL" id="KTB33825.1"/>
    </source>
</evidence>
<dbReference type="EMBL" id="LATX01002133">
    <property type="protein sequence ID" value="KTB33825.1"/>
    <property type="molecule type" value="Genomic_DNA"/>
</dbReference>
<protein>
    <submittedName>
        <fullName evidence="2">Uncharacterized protein</fullName>
    </submittedName>
</protein>
<accession>A0A0W0FC48</accession>
<dbReference type="Proteomes" id="UP000054988">
    <property type="component" value="Unassembled WGS sequence"/>
</dbReference>
<evidence type="ECO:0000256" key="1">
    <source>
        <dbReference type="SAM" id="MobiDB-lite"/>
    </source>
</evidence>